<evidence type="ECO:0000256" key="1">
    <source>
        <dbReference type="ARBA" id="ARBA00009981"/>
    </source>
</evidence>
<dbReference type="InterPro" id="IPR036165">
    <property type="entry name" value="YefM-like_sf"/>
</dbReference>
<reference evidence="2 3" key="1">
    <citation type="submission" date="2018-05" db="EMBL/GenBank/DDBJ databases">
        <title>Genetic diversity of glacier-inhabiting Cryobacterium bacteria in China and description of Cryobacterium mengkeensis sp. nov. and Arthrobacter glacialis sp. nov.</title>
        <authorList>
            <person name="Liu Q."/>
            <person name="Xin Y.-H."/>
        </authorList>
    </citation>
    <scope>NUCLEOTIDE SEQUENCE [LARGE SCALE GENOMIC DNA]</scope>
    <source>
        <strain evidence="2 3">LI2</strain>
    </source>
</reference>
<name>A0A2V5LBL4_9MICC</name>
<protein>
    <recommendedName>
        <fullName evidence="4">Antitoxin</fullName>
    </recommendedName>
</protein>
<dbReference type="Pfam" id="PF02604">
    <property type="entry name" value="PhdYeFM_antitox"/>
    <property type="match status" value="1"/>
</dbReference>
<organism evidence="2 3">
    <name type="scientific">Arthrobacter livingstonensis</name>
    <dbReference type="NCBI Taxonomy" id="670078"/>
    <lineage>
        <taxon>Bacteria</taxon>
        <taxon>Bacillati</taxon>
        <taxon>Actinomycetota</taxon>
        <taxon>Actinomycetes</taxon>
        <taxon>Micrococcales</taxon>
        <taxon>Micrococcaceae</taxon>
        <taxon>Arthrobacter</taxon>
    </lineage>
</organism>
<keyword evidence="3" id="KW-1185">Reference proteome</keyword>
<dbReference type="Proteomes" id="UP000247832">
    <property type="component" value="Unassembled WGS sequence"/>
</dbReference>
<evidence type="ECO:0008006" key="4">
    <source>
        <dbReference type="Google" id="ProtNLM"/>
    </source>
</evidence>
<dbReference type="OrthoDB" id="488160at2"/>
<dbReference type="NCBIfam" id="TIGR01552">
    <property type="entry name" value="phd_fam"/>
    <property type="match status" value="1"/>
</dbReference>
<sequence length="269" mass="28728">MMATITVRELARNAKEVFDELEESGAPLVITRNGLPVAALVSIDQHEAEAYLIASAPELIENRKHAEAAILEGRTIPLAEALLEFGNEPAESEPEEITAGEPELVDATDGRQAVEPGWALEWTELAPLIGSSLVGEVEKEAVQFTEEVTKKTLQAVGAAQGAVAGEGGKWQAELQQLNERLFGLKFRDEILRVTQERLSAISGGVLTGVDIGSDRLVGRHQTDAAFKVVAVSVGKMNSTLIAHSAKQRDPLVAYQLLESGLQGGIASFA</sequence>
<dbReference type="SUPFAM" id="SSF143120">
    <property type="entry name" value="YefM-like"/>
    <property type="match status" value="1"/>
</dbReference>
<gene>
    <name evidence="2" type="ORF">CVV68_04355</name>
</gene>
<comment type="caution">
    <text evidence="2">The sequence shown here is derived from an EMBL/GenBank/DDBJ whole genome shotgun (WGS) entry which is preliminary data.</text>
</comment>
<dbReference type="InterPro" id="IPR006442">
    <property type="entry name" value="Antitoxin_Phd/YefM"/>
</dbReference>
<accession>A0A2V5LBL4</accession>
<evidence type="ECO:0000313" key="2">
    <source>
        <dbReference type="EMBL" id="PYI69031.1"/>
    </source>
</evidence>
<proteinExistence type="inferred from homology"/>
<dbReference type="AlphaFoldDB" id="A0A2V5LBL4"/>
<dbReference type="EMBL" id="QJVD01000003">
    <property type="protein sequence ID" value="PYI69031.1"/>
    <property type="molecule type" value="Genomic_DNA"/>
</dbReference>
<evidence type="ECO:0000313" key="3">
    <source>
        <dbReference type="Proteomes" id="UP000247832"/>
    </source>
</evidence>
<comment type="similarity">
    <text evidence="1">Belongs to the phD/YefM antitoxin family.</text>
</comment>
<dbReference type="Gene3D" id="3.40.1620.10">
    <property type="entry name" value="YefM-like domain"/>
    <property type="match status" value="1"/>
</dbReference>